<gene>
    <name evidence="1" type="ORF">EVAR_3841_1</name>
</gene>
<proteinExistence type="predicted"/>
<protein>
    <submittedName>
        <fullName evidence="1">Uncharacterized protein</fullName>
    </submittedName>
</protein>
<evidence type="ECO:0000313" key="1">
    <source>
        <dbReference type="EMBL" id="GBP04451.1"/>
    </source>
</evidence>
<evidence type="ECO:0000313" key="2">
    <source>
        <dbReference type="Proteomes" id="UP000299102"/>
    </source>
</evidence>
<dbReference type="EMBL" id="BGZK01000014">
    <property type="protein sequence ID" value="GBP04451.1"/>
    <property type="molecule type" value="Genomic_DNA"/>
</dbReference>
<keyword evidence="2" id="KW-1185">Reference proteome</keyword>
<sequence>MYYNKLTTDGRTVATLAAGLPRLGCLMALQRDSADAAYANEFLSPIEAVALSRRAGRDALSRWSRILSLIAAEGHGQLPTRIRPAWQI</sequence>
<comment type="caution">
    <text evidence="1">The sequence shown here is derived from an EMBL/GenBank/DDBJ whole genome shotgun (WGS) entry which is preliminary data.</text>
</comment>
<dbReference type="AlphaFoldDB" id="A0A4C1STS4"/>
<dbReference type="Proteomes" id="UP000299102">
    <property type="component" value="Unassembled WGS sequence"/>
</dbReference>
<reference evidence="1 2" key="1">
    <citation type="journal article" date="2019" name="Commun. Biol.">
        <title>The bagworm genome reveals a unique fibroin gene that provides high tensile strength.</title>
        <authorList>
            <person name="Kono N."/>
            <person name="Nakamura H."/>
            <person name="Ohtoshi R."/>
            <person name="Tomita M."/>
            <person name="Numata K."/>
            <person name="Arakawa K."/>
        </authorList>
    </citation>
    <scope>NUCLEOTIDE SEQUENCE [LARGE SCALE GENOMIC DNA]</scope>
</reference>
<organism evidence="1 2">
    <name type="scientific">Eumeta variegata</name>
    <name type="common">Bagworm moth</name>
    <name type="synonym">Eumeta japonica</name>
    <dbReference type="NCBI Taxonomy" id="151549"/>
    <lineage>
        <taxon>Eukaryota</taxon>
        <taxon>Metazoa</taxon>
        <taxon>Ecdysozoa</taxon>
        <taxon>Arthropoda</taxon>
        <taxon>Hexapoda</taxon>
        <taxon>Insecta</taxon>
        <taxon>Pterygota</taxon>
        <taxon>Neoptera</taxon>
        <taxon>Endopterygota</taxon>
        <taxon>Lepidoptera</taxon>
        <taxon>Glossata</taxon>
        <taxon>Ditrysia</taxon>
        <taxon>Tineoidea</taxon>
        <taxon>Psychidae</taxon>
        <taxon>Oiketicinae</taxon>
        <taxon>Eumeta</taxon>
    </lineage>
</organism>
<accession>A0A4C1STS4</accession>
<name>A0A4C1STS4_EUMVA</name>